<dbReference type="AlphaFoldDB" id="A0A1I2I645"/>
<sequence length="73" mass="7729">MTHQGLPASEGDGSGFTGSYAAVKRLCRRLAEAKGPAETDVVIPIDVPPGEAQVDFGYLGHLYDPDSGRQRKA</sequence>
<organism evidence="1 2">
    <name type="scientific">Nannocystis exedens</name>
    <dbReference type="NCBI Taxonomy" id="54"/>
    <lineage>
        <taxon>Bacteria</taxon>
        <taxon>Pseudomonadati</taxon>
        <taxon>Myxococcota</taxon>
        <taxon>Polyangia</taxon>
        <taxon>Nannocystales</taxon>
        <taxon>Nannocystaceae</taxon>
        <taxon>Nannocystis</taxon>
    </lineage>
</organism>
<proteinExistence type="predicted"/>
<protein>
    <submittedName>
        <fullName evidence="1">Uncharacterized protein</fullName>
    </submittedName>
</protein>
<accession>A0A1I2I645</accession>
<reference evidence="2" key="1">
    <citation type="submission" date="2016-10" db="EMBL/GenBank/DDBJ databases">
        <authorList>
            <person name="Varghese N."/>
            <person name="Submissions S."/>
        </authorList>
    </citation>
    <scope>NUCLEOTIDE SEQUENCE [LARGE SCALE GENOMIC DNA]</scope>
    <source>
        <strain evidence="2">ATCC 25963</strain>
    </source>
</reference>
<dbReference type="EMBL" id="FOMX01000055">
    <property type="protein sequence ID" value="SFF37080.1"/>
    <property type="molecule type" value="Genomic_DNA"/>
</dbReference>
<keyword evidence="2" id="KW-1185">Reference proteome</keyword>
<evidence type="ECO:0000313" key="1">
    <source>
        <dbReference type="EMBL" id="SFF37080.1"/>
    </source>
</evidence>
<evidence type="ECO:0000313" key="2">
    <source>
        <dbReference type="Proteomes" id="UP000199400"/>
    </source>
</evidence>
<name>A0A1I2I645_9BACT</name>
<gene>
    <name evidence="1" type="ORF">SAMN02745121_08427</name>
</gene>
<dbReference type="Proteomes" id="UP000199400">
    <property type="component" value="Unassembled WGS sequence"/>
</dbReference>